<protein>
    <submittedName>
        <fullName evidence="2">Uncharacterized protein</fullName>
    </submittedName>
</protein>
<name>A0A9P9EVR3_9HYPO</name>
<feature type="chain" id="PRO_5040332561" evidence="1">
    <location>
        <begin position="20"/>
        <end position="190"/>
    </location>
</feature>
<proteinExistence type="predicted"/>
<feature type="signal peptide" evidence="1">
    <location>
        <begin position="1"/>
        <end position="19"/>
    </location>
</feature>
<keyword evidence="3" id="KW-1185">Reference proteome</keyword>
<dbReference type="EMBL" id="JAGMUU010000009">
    <property type="protein sequence ID" value="KAH7145430.1"/>
    <property type="molecule type" value="Genomic_DNA"/>
</dbReference>
<sequence>MKLSTLVLLPVVYISTVVADGLVDRRSGRCRPNDDCLRGVGNKYETDPPLSSRLADCKAFNTVTVSPYTVTTTCYTNRLVVRIPTGMPTGRQTINHLVGRAVGLPTATTIQPTMVPPYATYCESAAAYFSACSRAGVTPAITTLETPTSTVTVTTDDCYGRRMVRRGGEALGYEFEPGWDGYNMPGIELF</sequence>
<dbReference type="AlphaFoldDB" id="A0A9P9EVR3"/>
<keyword evidence="1" id="KW-0732">Signal</keyword>
<organism evidence="2 3">
    <name type="scientific">Dactylonectria estremocensis</name>
    <dbReference type="NCBI Taxonomy" id="1079267"/>
    <lineage>
        <taxon>Eukaryota</taxon>
        <taxon>Fungi</taxon>
        <taxon>Dikarya</taxon>
        <taxon>Ascomycota</taxon>
        <taxon>Pezizomycotina</taxon>
        <taxon>Sordariomycetes</taxon>
        <taxon>Hypocreomycetidae</taxon>
        <taxon>Hypocreales</taxon>
        <taxon>Nectriaceae</taxon>
        <taxon>Dactylonectria</taxon>
    </lineage>
</organism>
<evidence type="ECO:0000313" key="3">
    <source>
        <dbReference type="Proteomes" id="UP000717696"/>
    </source>
</evidence>
<accession>A0A9P9EVR3</accession>
<evidence type="ECO:0000313" key="2">
    <source>
        <dbReference type="EMBL" id="KAH7145430.1"/>
    </source>
</evidence>
<dbReference type="OrthoDB" id="3563678at2759"/>
<gene>
    <name evidence="2" type="ORF">B0J13DRAFT_675117</name>
</gene>
<comment type="caution">
    <text evidence="2">The sequence shown here is derived from an EMBL/GenBank/DDBJ whole genome shotgun (WGS) entry which is preliminary data.</text>
</comment>
<reference evidence="2" key="1">
    <citation type="journal article" date="2021" name="Nat. Commun.">
        <title>Genetic determinants of endophytism in the Arabidopsis root mycobiome.</title>
        <authorList>
            <person name="Mesny F."/>
            <person name="Miyauchi S."/>
            <person name="Thiergart T."/>
            <person name="Pickel B."/>
            <person name="Atanasova L."/>
            <person name="Karlsson M."/>
            <person name="Huettel B."/>
            <person name="Barry K.W."/>
            <person name="Haridas S."/>
            <person name="Chen C."/>
            <person name="Bauer D."/>
            <person name="Andreopoulos W."/>
            <person name="Pangilinan J."/>
            <person name="LaButti K."/>
            <person name="Riley R."/>
            <person name="Lipzen A."/>
            <person name="Clum A."/>
            <person name="Drula E."/>
            <person name="Henrissat B."/>
            <person name="Kohler A."/>
            <person name="Grigoriev I.V."/>
            <person name="Martin F.M."/>
            <person name="Hacquard S."/>
        </authorList>
    </citation>
    <scope>NUCLEOTIDE SEQUENCE</scope>
    <source>
        <strain evidence="2">MPI-CAGE-AT-0021</strain>
    </source>
</reference>
<dbReference type="Proteomes" id="UP000717696">
    <property type="component" value="Unassembled WGS sequence"/>
</dbReference>
<evidence type="ECO:0000256" key="1">
    <source>
        <dbReference type="SAM" id="SignalP"/>
    </source>
</evidence>